<evidence type="ECO:0000256" key="1">
    <source>
        <dbReference type="ARBA" id="ARBA00005329"/>
    </source>
</evidence>
<feature type="region of interest" description="Disordered" evidence="8">
    <location>
        <begin position="9"/>
        <end position="33"/>
    </location>
</feature>
<dbReference type="PANTHER" id="PTHR11465:SF13">
    <property type="entry name" value="CATALASE (EUROFUNG)"/>
    <property type="match status" value="1"/>
</dbReference>
<dbReference type="PANTHER" id="PTHR11465">
    <property type="entry name" value="CATALASE"/>
    <property type="match status" value="1"/>
</dbReference>
<dbReference type="GO" id="GO:0005739">
    <property type="term" value="C:mitochondrion"/>
    <property type="evidence" value="ECO:0007669"/>
    <property type="project" value="TreeGrafter"/>
</dbReference>
<dbReference type="InterPro" id="IPR024708">
    <property type="entry name" value="Catalase_AS"/>
</dbReference>
<dbReference type="SUPFAM" id="SSF56634">
    <property type="entry name" value="Heme-dependent catalase-like"/>
    <property type="match status" value="1"/>
</dbReference>
<evidence type="ECO:0000313" key="10">
    <source>
        <dbReference type="EMBL" id="CED83116.1"/>
    </source>
</evidence>
<dbReference type="InterPro" id="IPR011614">
    <property type="entry name" value="Catalase_core"/>
</dbReference>
<protein>
    <submittedName>
        <fullName evidence="10">Catalase</fullName>
    </submittedName>
</protein>
<keyword evidence="6" id="KW-0408">Iron</keyword>
<evidence type="ECO:0000256" key="6">
    <source>
        <dbReference type="ARBA" id="ARBA00023004"/>
    </source>
</evidence>
<dbReference type="PROSITE" id="PS51402">
    <property type="entry name" value="CATALASE_3"/>
    <property type="match status" value="1"/>
</dbReference>
<dbReference type="AlphaFoldDB" id="A0A0F7SNX1"/>
<accession>A0A0F7SNX1</accession>
<keyword evidence="3" id="KW-0349">Heme</keyword>
<keyword evidence="7" id="KW-0376">Hydrogen peroxide</keyword>
<evidence type="ECO:0000256" key="2">
    <source>
        <dbReference type="ARBA" id="ARBA00022559"/>
    </source>
</evidence>
<dbReference type="Pfam" id="PF00199">
    <property type="entry name" value="Catalase"/>
    <property type="match status" value="1"/>
</dbReference>
<dbReference type="GO" id="GO:0004096">
    <property type="term" value="F:catalase activity"/>
    <property type="evidence" value="ECO:0007669"/>
    <property type="project" value="UniProtKB-EC"/>
</dbReference>
<dbReference type="GO" id="GO:0020037">
    <property type="term" value="F:heme binding"/>
    <property type="evidence" value="ECO:0007669"/>
    <property type="project" value="InterPro"/>
</dbReference>
<dbReference type="Gene3D" id="2.40.180.10">
    <property type="entry name" value="Catalase core domain"/>
    <property type="match status" value="1"/>
</dbReference>
<feature type="domain" description="Catalase core" evidence="9">
    <location>
        <begin position="57"/>
        <end position="441"/>
    </location>
</feature>
<dbReference type="InterPro" id="IPR010582">
    <property type="entry name" value="Catalase_immune_responsive"/>
</dbReference>
<organism evidence="10">
    <name type="scientific">Phaffia rhodozyma</name>
    <name type="common">Yeast</name>
    <name type="synonym">Xanthophyllomyces dendrorhous</name>
    <dbReference type="NCBI Taxonomy" id="264483"/>
    <lineage>
        <taxon>Eukaryota</taxon>
        <taxon>Fungi</taxon>
        <taxon>Dikarya</taxon>
        <taxon>Basidiomycota</taxon>
        <taxon>Agaricomycotina</taxon>
        <taxon>Tremellomycetes</taxon>
        <taxon>Cystofilobasidiales</taxon>
        <taxon>Mrakiaceae</taxon>
        <taxon>Phaffia</taxon>
    </lineage>
</organism>
<evidence type="ECO:0000256" key="8">
    <source>
        <dbReference type="SAM" id="MobiDB-lite"/>
    </source>
</evidence>
<dbReference type="EMBL" id="LN483142">
    <property type="protein sequence ID" value="CED83116.1"/>
    <property type="molecule type" value="Genomic_DNA"/>
</dbReference>
<dbReference type="InterPro" id="IPR020835">
    <property type="entry name" value="Catalase_sf"/>
</dbReference>
<dbReference type="Pfam" id="PF06628">
    <property type="entry name" value="Catalase-rel"/>
    <property type="match status" value="1"/>
</dbReference>
<dbReference type="PRINTS" id="PR00067">
    <property type="entry name" value="CATALASE"/>
</dbReference>
<evidence type="ECO:0000259" key="9">
    <source>
        <dbReference type="SMART" id="SM01060"/>
    </source>
</evidence>
<dbReference type="InterPro" id="IPR018028">
    <property type="entry name" value="Catalase"/>
</dbReference>
<evidence type="ECO:0000256" key="3">
    <source>
        <dbReference type="ARBA" id="ARBA00022617"/>
    </source>
</evidence>
<reference evidence="10" key="1">
    <citation type="submission" date="2014-08" db="EMBL/GenBank/DDBJ databases">
        <authorList>
            <person name="Sharma Rahul"/>
            <person name="Thines Marco"/>
        </authorList>
    </citation>
    <scope>NUCLEOTIDE SEQUENCE</scope>
</reference>
<dbReference type="GO" id="GO:0046872">
    <property type="term" value="F:metal ion binding"/>
    <property type="evidence" value="ECO:0007669"/>
    <property type="project" value="UniProtKB-KW"/>
</dbReference>
<dbReference type="GO" id="GO:0042744">
    <property type="term" value="P:hydrogen peroxide catabolic process"/>
    <property type="evidence" value="ECO:0007669"/>
    <property type="project" value="UniProtKB-KW"/>
</dbReference>
<dbReference type="PROSITE" id="PS00438">
    <property type="entry name" value="CATALASE_2"/>
    <property type="match status" value="1"/>
</dbReference>
<dbReference type="SMART" id="SM01060">
    <property type="entry name" value="Catalase"/>
    <property type="match status" value="1"/>
</dbReference>
<proteinExistence type="inferred from homology"/>
<dbReference type="GO" id="GO:0042542">
    <property type="term" value="P:response to hydrogen peroxide"/>
    <property type="evidence" value="ECO:0007669"/>
    <property type="project" value="TreeGrafter"/>
</dbReference>
<keyword evidence="2" id="KW-0575">Peroxidase</keyword>
<keyword evidence="4" id="KW-0479">Metal-binding</keyword>
<evidence type="ECO:0000256" key="4">
    <source>
        <dbReference type="ARBA" id="ARBA00022723"/>
    </source>
</evidence>
<comment type="similarity">
    <text evidence="1">Belongs to the catalase family.</text>
</comment>
<name>A0A0F7SNX1_PHARH</name>
<evidence type="ECO:0000256" key="7">
    <source>
        <dbReference type="ARBA" id="ARBA00023324"/>
    </source>
</evidence>
<dbReference type="GO" id="GO:0005777">
    <property type="term" value="C:peroxisome"/>
    <property type="evidence" value="ECO:0007669"/>
    <property type="project" value="TreeGrafter"/>
</dbReference>
<sequence length="588" mass="65998">MTDFAKSILSNIPGADPRPTQRSQTFSGLNDGPAMTASRIAGMVEKEDAKDNSPFYTSNFGQVIPHSGIALNIGGIPYQGDPLLLEKQQAFDRMKIAERIVHPAGSSAFGTFTTTKDVSHLTKAKLFQMGKSTPCYTRFSTVTYGREYPDSARNPRGFATKFYTEDGNYDLVGLSWPVFFVRDPMQGPDNIRSQQRNPKSFLLDYNAWFDFLANVPESQHAGLMLFSDYGTPVGWRYMSGFGCHTFRWTNNAGESVFVKYHWKSQQGVKQFTHEEALIQCGEDPDFAKRDLFDHIESGGDARWTLFVQVMKPKEAAACAFDPFDVTKVWPRGEYSMTEVGELILNRNPEDYHRDVEQAAFSPGSLVPGIEASPDTLLQWRMFFYRDAQYHRLGSANIHQIPVNCPFMSKFHSPDNFNGTMRTDGNGSGKPHYFPNSYHSTEPSANSTPGFGGQAYAEIPMQVGSNVVSRKSYYRQQGHPSEYNQVRVLYRRVMNDQQRANLHSNTARLLKNADSIVQRNYLIQLYAVAPEYARSVYDAMPADKKGHGYSMDEVAEKSETAHLVGLNPQFTMADTGASFMGMPISSRTA</sequence>
<evidence type="ECO:0000256" key="5">
    <source>
        <dbReference type="ARBA" id="ARBA00023002"/>
    </source>
</evidence>
<keyword evidence="5" id="KW-0560">Oxidoreductase</keyword>